<dbReference type="Proteomes" id="UP001081071">
    <property type="component" value="Unassembled WGS sequence"/>
</dbReference>
<feature type="chain" id="PRO_5047412214" description="Secreted protein" evidence="1">
    <location>
        <begin position="30"/>
        <end position="175"/>
    </location>
</feature>
<comment type="caution">
    <text evidence="2">The sequence shown here is derived from an EMBL/GenBank/DDBJ whole genome shotgun (WGS) entry which is preliminary data.</text>
</comment>
<evidence type="ECO:0000313" key="3">
    <source>
        <dbReference type="Proteomes" id="UP001081071"/>
    </source>
</evidence>
<reference evidence="2" key="1">
    <citation type="submission" date="2022-12" db="EMBL/GenBank/DDBJ databases">
        <authorList>
            <person name="Krivoruchko A.V."/>
            <person name="Elkin A."/>
        </authorList>
    </citation>
    <scope>NUCLEOTIDE SEQUENCE</scope>
    <source>
        <strain evidence="2">IEGM 1391</strain>
    </source>
</reference>
<evidence type="ECO:0008006" key="4">
    <source>
        <dbReference type="Google" id="ProtNLM"/>
    </source>
</evidence>
<gene>
    <name evidence="2" type="ORF">O4220_20705</name>
</gene>
<evidence type="ECO:0000313" key="2">
    <source>
        <dbReference type="EMBL" id="MCZ4520939.1"/>
    </source>
</evidence>
<accession>A0ABT4MJS4</accession>
<dbReference type="RefSeq" id="WP_269607357.1">
    <property type="nucleotide sequence ID" value="NZ_JAPWIJ010000009.1"/>
</dbReference>
<keyword evidence="3" id="KW-1185">Reference proteome</keyword>
<organism evidence="2 3">
    <name type="scientific">Rhodococcus ruber</name>
    <dbReference type="NCBI Taxonomy" id="1830"/>
    <lineage>
        <taxon>Bacteria</taxon>
        <taxon>Bacillati</taxon>
        <taxon>Actinomycetota</taxon>
        <taxon>Actinomycetes</taxon>
        <taxon>Mycobacteriales</taxon>
        <taxon>Nocardiaceae</taxon>
        <taxon>Rhodococcus</taxon>
    </lineage>
</organism>
<name>A0ABT4MJS4_9NOCA</name>
<proteinExistence type="predicted"/>
<feature type="signal peptide" evidence="1">
    <location>
        <begin position="1"/>
        <end position="29"/>
    </location>
</feature>
<sequence length="175" mass="18285">MRKALRQAAVATVLTVPLMFGIGAGTAAADPQVSNLQVPIVTGFQIAPGAVPGGFFQTIPMKATVGDEPGVASFSAANIAPFADQYPYRYLNLNWRNLATGATGAADLRHWQDDPTPPADNSFSKQYLPLEVVANTGSGPVVVTVTHSRDCSYGAEWGSPYLDTLLPGAGVVLVP</sequence>
<protein>
    <recommendedName>
        <fullName evidence="4">Secreted protein</fullName>
    </recommendedName>
</protein>
<evidence type="ECO:0000256" key="1">
    <source>
        <dbReference type="SAM" id="SignalP"/>
    </source>
</evidence>
<keyword evidence="1" id="KW-0732">Signal</keyword>
<dbReference type="EMBL" id="JAPWIJ010000009">
    <property type="protein sequence ID" value="MCZ4520939.1"/>
    <property type="molecule type" value="Genomic_DNA"/>
</dbReference>